<dbReference type="AlphaFoldDB" id="A0AAF0YE88"/>
<gene>
    <name evidence="4" type="primary">ARB_04696</name>
    <name evidence="4" type="ORF">LOC62_04G005423</name>
</gene>
<dbReference type="EMBL" id="CP086717">
    <property type="protein sequence ID" value="WOO81908.1"/>
    <property type="molecule type" value="Genomic_DNA"/>
</dbReference>
<dbReference type="SUPFAM" id="SSF63829">
    <property type="entry name" value="Calcium-dependent phosphotriesterase"/>
    <property type="match status" value="1"/>
</dbReference>
<sequence>MLTSVITAVLALPLVAAVPSPRAGHAVSARIAGRAIAEDAVVSRRDASVPADYFLHGLAGSFSGNEKLTTVTIIPGGNSKTQGTLVSGATSQGVSLTPSGSVSLLAGTPFANYTIPNLGPGITQVCTFVFLQSGSADIDVPVVDNRQDFDLQKFTQKVHVSWSDLLATTCFFIKDLKINTIPSGSATGGPTGTVSPSGGATATASPSQAPTGAPSKPPTGSPSWTIITRSSTKRPAPSCTVSTSTTTSSTKSRSSTTNTKTTLTESTLPTSAPGQSSGAPGQSTTAPGQSTGAPGHRPALLSTGAPGQSTGAPGQSTTAPGQSTGAPGQSTTAPGQSTTTPSQAPTAPSQAPTTGASQNPSSYSTISRSTTKSSPSSCAVPTSSTSTTTTSRSTTSNTKTTLTDSVLPSSTTSATASPTGAGSTSASGSSSATGSSSASASVTGSPSASASVTGSSSASASATGASSSASSSASASSTSSACTPTATPNPAYQSTVAFNGKNFVSKGLVGFGAIDGSAKDQFGETIGGIGSAIRLDHLTKVDCNTYTGRIIVQPDRGWNRPETHDFVGRNHYVDFTLRPYYDNKTLEYQAAKSTFDLKYVSSIKYVEKDDTPTTGLNALAYRNGSVPIPIASAAYNHISLDAEGLVRNPDGSFWVSDEYGPYVYKYSPEGKLIDLIEPPPAFLPRLNGSLFFDANNQNGTVPDQGRVPNQGYEGLTSNPDGTRLYILLQSSLTQDQADDKGRYTRFLEYDTTTSPPALLHAYIVELPVTNGKAKTLSQSEFHYISDDTFVVLSRDGKGGGDTDAVAKNKRFYLFSTSAATDIAKTTYTTAYVPVAPKNVLNKDVTAAKVTPWVDILDDAQLARFGIHNGDTDPTFDVSLLNSKWESIAFASVQDPAFPNDYFLFSFSDNDFVTQNGFQAGQPYSDPNSYTLDNQALVWRVTVPFPLQDA</sequence>
<feature type="compositionally biased region" description="Low complexity" evidence="1">
    <location>
        <begin position="192"/>
        <end position="214"/>
    </location>
</feature>
<accession>A0AAF0YE88</accession>
<feature type="compositionally biased region" description="Low complexity" evidence="1">
    <location>
        <begin position="334"/>
        <end position="488"/>
    </location>
</feature>
<keyword evidence="2" id="KW-0732">Signal</keyword>
<feature type="compositionally biased region" description="Low complexity" evidence="1">
    <location>
        <begin position="238"/>
        <end position="271"/>
    </location>
</feature>
<keyword evidence="5" id="KW-1185">Reference proteome</keyword>
<feature type="compositionally biased region" description="Polar residues" evidence="1">
    <location>
        <begin position="272"/>
        <end position="292"/>
    </location>
</feature>
<dbReference type="Pfam" id="PF13449">
    <property type="entry name" value="Phytase-like"/>
    <property type="match status" value="1"/>
</dbReference>
<organism evidence="4 5">
    <name type="scientific">Vanrija pseudolonga</name>
    <dbReference type="NCBI Taxonomy" id="143232"/>
    <lineage>
        <taxon>Eukaryota</taxon>
        <taxon>Fungi</taxon>
        <taxon>Dikarya</taxon>
        <taxon>Basidiomycota</taxon>
        <taxon>Agaricomycotina</taxon>
        <taxon>Tremellomycetes</taxon>
        <taxon>Trichosporonales</taxon>
        <taxon>Trichosporonaceae</taxon>
        <taxon>Vanrija</taxon>
    </lineage>
</organism>
<reference evidence="4" key="1">
    <citation type="submission" date="2023-10" db="EMBL/GenBank/DDBJ databases">
        <authorList>
            <person name="Noh H."/>
        </authorList>
    </citation>
    <scope>NUCLEOTIDE SEQUENCE</scope>
    <source>
        <strain evidence="4">DUCC4014</strain>
    </source>
</reference>
<feature type="signal peptide" evidence="2">
    <location>
        <begin position="1"/>
        <end position="17"/>
    </location>
</feature>
<dbReference type="PANTHER" id="PTHR37957:SF1">
    <property type="entry name" value="PHYTASE-LIKE DOMAIN-CONTAINING PROTEIN"/>
    <property type="match status" value="1"/>
</dbReference>
<name>A0AAF0YE88_9TREE</name>
<feature type="domain" description="Phytase-like" evidence="3">
    <location>
        <begin position="625"/>
        <end position="841"/>
    </location>
</feature>
<evidence type="ECO:0000259" key="3">
    <source>
        <dbReference type="Pfam" id="PF13449"/>
    </source>
</evidence>
<dbReference type="RefSeq" id="XP_062627940.1">
    <property type="nucleotide sequence ID" value="XM_062771956.1"/>
</dbReference>
<evidence type="ECO:0000256" key="2">
    <source>
        <dbReference type="SAM" id="SignalP"/>
    </source>
</evidence>
<evidence type="ECO:0000256" key="1">
    <source>
        <dbReference type="SAM" id="MobiDB-lite"/>
    </source>
</evidence>
<feature type="chain" id="PRO_5041900586" evidence="2">
    <location>
        <begin position="18"/>
        <end position="949"/>
    </location>
</feature>
<feature type="compositionally biased region" description="Polar residues" evidence="1">
    <location>
        <begin position="305"/>
        <end position="333"/>
    </location>
</feature>
<dbReference type="InterPro" id="IPR027372">
    <property type="entry name" value="Phytase-like_dom"/>
</dbReference>
<evidence type="ECO:0000313" key="4">
    <source>
        <dbReference type="EMBL" id="WOO81908.1"/>
    </source>
</evidence>
<proteinExistence type="predicted"/>
<dbReference type="GeneID" id="87808652"/>
<dbReference type="Proteomes" id="UP000827549">
    <property type="component" value="Chromosome 4"/>
</dbReference>
<protein>
    <submittedName>
        <fullName evidence="4">Purtative secreted protein</fullName>
    </submittedName>
</protein>
<evidence type="ECO:0000313" key="5">
    <source>
        <dbReference type="Proteomes" id="UP000827549"/>
    </source>
</evidence>
<feature type="compositionally biased region" description="Polar residues" evidence="1">
    <location>
        <begin position="221"/>
        <end position="230"/>
    </location>
</feature>
<feature type="region of interest" description="Disordered" evidence="1">
    <location>
        <begin position="182"/>
        <end position="488"/>
    </location>
</feature>
<dbReference type="PANTHER" id="PTHR37957">
    <property type="entry name" value="BLR7070 PROTEIN"/>
    <property type="match status" value="1"/>
</dbReference>